<feature type="compositionally biased region" description="Acidic residues" evidence="1">
    <location>
        <begin position="72"/>
        <end position="81"/>
    </location>
</feature>
<evidence type="ECO:0000313" key="3">
    <source>
        <dbReference type="Proteomes" id="UP000001695"/>
    </source>
</evidence>
<keyword evidence="3" id="KW-1185">Reference proteome</keyword>
<dbReference type="KEGG" id="bid:Bind_0144"/>
<dbReference type="HOGENOM" id="CLU_189716_0_0_5"/>
<protein>
    <submittedName>
        <fullName evidence="2">Uncharacterized protein</fullName>
    </submittedName>
</protein>
<feature type="region of interest" description="Disordered" evidence="1">
    <location>
        <begin position="36"/>
        <end position="88"/>
    </location>
</feature>
<dbReference type="AlphaFoldDB" id="B2IBT0"/>
<evidence type="ECO:0000256" key="1">
    <source>
        <dbReference type="SAM" id="MobiDB-lite"/>
    </source>
</evidence>
<dbReference type="EMBL" id="CP001016">
    <property type="protein sequence ID" value="ACB93802.1"/>
    <property type="molecule type" value="Genomic_DNA"/>
</dbReference>
<dbReference type="RefSeq" id="WP_012383160.1">
    <property type="nucleotide sequence ID" value="NC_010581.1"/>
</dbReference>
<reference evidence="2 3" key="2">
    <citation type="journal article" date="2010" name="J. Bacteriol.">
        <title>Complete genome sequence of Beijerinckia indica subsp. indica.</title>
        <authorList>
            <person name="Tamas I."/>
            <person name="Dedysh S.N."/>
            <person name="Liesack W."/>
            <person name="Stott M.B."/>
            <person name="Alam M."/>
            <person name="Murrell J.C."/>
            <person name="Dunfield P.F."/>
        </authorList>
    </citation>
    <scope>NUCLEOTIDE SEQUENCE [LARGE SCALE GENOMIC DNA]</scope>
    <source>
        <strain evidence="3">ATCC 9039 / DSM 1715 / NCIMB 8712</strain>
    </source>
</reference>
<dbReference type="STRING" id="395963.Bind_0144"/>
<organism evidence="2 3">
    <name type="scientific">Beijerinckia indica subsp. indica (strain ATCC 9039 / DSM 1715 / NCIMB 8712)</name>
    <dbReference type="NCBI Taxonomy" id="395963"/>
    <lineage>
        <taxon>Bacteria</taxon>
        <taxon>Pseudomonadati</taxon>
        <taxon>Pseudomonadota</taxon>
        <taxon>Alphaproteobacteria</taxon>
        <taxon>Hyphomicrobiales</taxon>
        <taxon>Beijerinckiaceae</taxon>
        <taxon>Beijerinckia</taxon>
    </lineage>
</organism>
<gene>
    <name evidence="2" type="ordered locus">Bind_0144</name>
</gene>
<sequence>MQENQRCSGLLAGFALLGIVVGVFVSVLATGVAFAGGTPNDAAGAQGHDAPSSAEPTPEISEGSPDAKVLPDDDDPEDVDAPSERSVR</sequence>
<reference evidence="3" key="1">
    <citation type="submission" date="2008-03" db="EMBL/GenBank/DDBJ databases">
        <title>Complete sequence of chromosome of Beijerinckia indica subsp. indica ATCC 9039.</title>
        <authorList>
            <consortium name="US DOE Joint Genome Institute"/>
            <person name="Copeland A."/>
            <person name="Lucas S."/>
            <person name="Lapidus A."/>
            <person name="Glavina del Rio T."/>
            <person name="Dalin E."/>
            <person name="Tice H."/>
            <person name="Bruce D."/>
            <person name="Goodwin L."/>
            <person name="Pitluck S."/>
            <person name="LaButti K."/>
            <person name="Schmutz J."/>
            <person name="Larimer F."/>
            <person name="Land M."/>
            <person name="Hauser L."/>
            <person name="Kyrpides N."/>
            <person name="Mikhailova N."/>
            <person name="Dunfield P.F."/>
            <person name="Dedysh S.N."/>
            <person name="Liesack W."/>
            <person name="Saw J.H."/>
            <person name="Alam M."/>
            <person name="Chen Y."/>
            <person name="Murrell J.C."/>
            <person name="Richardson P."/>
        </authorList>
    </citation>
    <scope>NUCLEOTIDE SEQUENCE [LARGE SCALE GENOMIC DNA]</scope>
    <source>
        <strain evidence="3">ATCC 9039 / DSM 1715 / NCIMB 8712</strain>
    </source>
</reference>
<proteinExistence type="predicted"/>
<name>B2IBT0_BEII9</name>
<dbReference type="Proteomes" id="UP000001695">
    <property type="component" value="Chromosome"/>
</dbReference>
<evidence type="ECO:0000313" key="2">
    <source>
        <dbReference type="EMBL" id="ACB93802.1"/>
    </source>
</evidence>
<accession>B2IBT0</accession>